<dbReference type="Gene3D" id="3.40.50.12780">
    <property type="entry name" value="N-terminal domain of ligase-like"/>
    <property type="match status" value="1"/>
</dbReference>
<evidence type="ECO:0000259" key="5">
    <source>
        <dbReference type="Pfam" id="PF13193"/>
    </source>
</evidence>
<dbReference type="Gene3D" id="3.30.300.30">
    <property type="match status" value="1"/>
</dbReference>
<dbReference type="PROSITE" id="PS00455">
    <property type="entry name" value="AMP_BINDING"/>
    <property type="match status" value="1"/>
</dbReference>
<feature type="compositionally biased region" description="Low complexity" evidence="3">
    <location>
        <begin position="34"/>
        <end position="44"/>
    </location>
</feature>
<dbReference type="SUPFAM" id="SSF56801">
    <property type="entry name" value="Acetyl-CoA synthetase-like"/>
    <property type="match status" value="1"/>
</dbReference>
<evidence type="ECO:0000256" key="2">
    <source>
        <dbReference type="ARBA" id="ARBA00022598"/>
    </source>
</evidence>
<evidence type="ECO:0000256" key="1">
    <source>
        <dbReference type="ARBA" id="ARBA00006432"/>
    </source>
</evidence>
<accession>A0A438M7H3</accession>
<protein>
    <submittedName>
        <fullName evidence="6">Fatty-acyl-CoA synthase</fullName>
    </submittedName>
</protein>
<dbReference type="CDD" id="cd05917">
    <property type="entry name" value="FACL_like_2"/>
    <property type="match status" value="1"/>
</dbReference>
<feature type="region of interest" description="Disordered" evidence="3">
    <location>
        <begin position="27"/>
        <end position="103"/>
    </location>
</feature>
<reference evidence="6 7" key="1">
    <citation type="submission" date="2019-01" db="EMBL/GenBank/DDBJ databases">
        <title>Sequencing the genomes of 1000 actinobacteria strains.</title>
        <authorList>
            <person name="Klenk H.-P."/>
        </authorList>
    </citation>
    <scope>NUCLEOTIDE SEQUENCE [LARGE SCALE GENOMIC DNA]</scope>
    <source>
        <strain evidence="6 7">DSM 43925</strain>
    </source>
</reference>
<dbReference type="InterPro" id="IPR000873">
    <property type="entry name" value="AMP-dep_synth/lig_dom"/>
</dbReference>
<evidence type="ECO:0000256" key="3">
    <source>
        <dbReference type="SAM" id="MobiDB-lite"/>
    </source>
</evidence>
<evidence type="ECO:0000313" key="6">
    <source>
        <dbReference type="EMBL" id="RVX41648.1"/>
    </source>
</evidence>
<dbReference type="PANTHER" id="PTHR43201:SF5">
    <property type="entry name" value="MEDIUM-CHAIN ACYL-COA LIGASE ACSF2, MITOCHONDRIAL"/>
    <property type="match status" value="1"/>
</dbReference>
<keyword evidence="7" id="KW-1185">Reference proteome</keyword>
<dbReference type="InterPro" id="IPR045851">
    <property type="entry name" value="AMP-bd_C_sf"/>
</dbReference>
<dbReference type="Pfam" id="PF13193">
    <property type="entry name" value="AMP-binding_C"/>
    <property type="match status" value="1"/>
</dbReference>
<dbReference type="Pfam" id="PF00501">
    <property type="entry name" value="AMP-binding"/>
    <property type="match status" value="1"/>
</dbReference>
<dbReference type="GO" id="GO:0031956">
    <property type="term" value="F:medium-chain fatty acid-CoA ligase activity"/>
    <property type="evidence" value="ECO:0007669"/>
    <property type="project" value="TreeGrafter"/>
</dbReference>
<comment type="similarity">
    <text evidence="1">Belongs to the ATP-dependent AMP-binding enzyme family.</text>
</comment>
<keyword evidence="2" id="KW-0436">Ligase</keyword>
<dbReference type="PANTHER" id="PTHR43201">
    <property type="entry name" value="ACYL-COA SYNTHETASE"/>
    <property type="match status" value="1"/>
</dbReference>
<comment type="caution">
    <text evidence="6">The sequence shown here is derived from an EMBL/GenBank/DDBJ whole genome shotgun (WGS) entry which is preliminary data.</text>
</comment>
<feature type="domain" description="AMP-binding enzyme C-terminal" evidence="5">
    <location>
        <begin position="559"/>
        <end position="635"/>
    </location>
</feature>
<dbReference type="InterPro" id="IPR020845">
    <property type="entry name" value="AMP-binding_CS"/>
</dbReference>
<dbReference type="GO" id="GO:0006631">
    <property type="term" value="P:fatty acid metabolic process"/>
    <property type="evidence" value="ECO:0007669"/>
    <property type="project" value="TreeGrafter"/>
</dbReference>
<dbReference type="FunFam" id="3.30.300.30:FF:000008">
    <property type="entry name" value="2,3-dihydroxybenzoate-AMP ligase"/>
    <property type="match status" value="1"/>
</dbReference>
<dbReference type="InterPro" id="IPR042099">
    <property type="entry name" value="ANL_N_sf"/>
</dbReference>
<name>A0A438M7H3_9ACTN</name>
<gene>
    <name evidence="6" type="ORF">EDD27_4209</name>
</gene>
<evidence type="ECO:0000313" key="7">
    <source>
        <dbReference type="Proteomes" id="UP000284824"/>
    </source>
</evidence>
<dbReference type="AlphaFoldDB" id="A0A438M7H3"/>
<evidence type="ECO:0000259" key="4">
    <source>
        <dbReference type="Pfam" id="PF00501"/>
    </source>
</evidence>
<dbReference type="FunFam" id="3.40.50.12780:FF:000003">
    <property type="entry name" value="Long-chain-fatty-acid--CoA ligase FadD"/>
    <property type="match status" value="1"/>
</dbReference>
<dbReference type="InterPro" id="IPR025110">
    <property type="entry name" value="AMP-bd_C"/>
</dbReference>
<proteinExistence type="inferred from homology"/>
<sequence length="651" mass="69987">MASSTRSLIDKGSTAPVRAVVITAAQPVARADDQAAQGAGQGAAELGERDAVPPVRHQSAERDGQPRRPAQPSDGGVEGLGGPVRCGHVTSMDEHGGGGLSRTGVAMGPVPGDPACMGADAMLSYASGVSDVPLLGETIGENFERAVARFGGHEALLDVAAGRRWTYAELDAAVNEVALGLLARGVAKGDRVGIWAPNCAEWVLVQYATAKIGAILVNVNPAYRAHELAYVVHQSGMRLLISAVTHKTSDYRAMIGEIGFADAIFIGDDGWDELVESGRRGDPAALRARAAELTFDDPINIQYTSGTTGFPKGATLSHHNILNNGYFVGELLGYTERDRVCLPVPLYHCFGMVMGNLGATSHGSCIVLPSPGFDPEATLRAVQEERCTSLYGVPTMFIAELAVSGNFDLSTLRTGIMAGSPCPVEVMKRVVSEMNMTEVAICYGMTETSPVSTMTRADDGLARRTETVGRVMPHIEVKIVHPETRLTVPRGEPGELCTRGYSVMLGYWGRPEATAEAIDAARWMRTGDLAAMDEDGYVSIVGRIKDMVIRGGENIYPREIEEFLYGHPDIQDVQVIGVPDEKYGEELMAWIVMRPGAEPLTAEQIREFCSGRLAHYKIPRYVHVVDSFPMTITGKIRKVEMREQAARFLGS</sequence>
<feature type="domain" description="AMP-dependent synthetase/ligase" evidence="4">
    <location>
        <begin position="143"/>
        <end position="508"/>
    </location>
</feature>
<dbReference type="Proteomes" id="UP000284824">
    <property type="component" value="Unassembled WGS sequence"/>
</dbReference>
<organism evidence="6 7">
    <name type="scientific">Nonomuraea polychroma</name>
    <dbReference type="NCBI Taxonomy" id="46176"/>
    <lineage>
        <taxon>Bacteria</taxon>
        <taxon>Bacillati</taxon>
        <taxon>Actinomycetota</taxon>
        <taxon>Actinomycetes</taxon>
        <taxon>Streptosporangiales</taxon>
        <taxon>Streptosporangiaceae</taxon>
        <taxon>Nonomuraea</taxon>
    </lineage>
</organism>
<dbReference type="EMBL" id="SAUN01000001">
    <property type="protein sequence ID" value="RVX41648.1"/>
    <property type="molecule type" value="Genomic_DNA"/>
</dbReference>